<name>A0A8S5P4W1_9CAUD</name>
<organism evidence="1">
    <name type="scientific">Siphoviridae sp. ctQtc11</name>
    <dbReference type="NCBI Taxonomy" id="2825497"/>
    <lineage>
        <taxon>Viruses</taxon>
        <taxon>Duplodnaviria</taxon>
        <taxon>Heunggongvirae</taxon>
        <taxon>Uroviricota</taxon>
        <taxon>Caudoviricetes</taxon>
    </lineage>
</organism>
<proteinExistence type="predicted"/>
<dbReference type="EMBL" id="BK015325">
    <property type="protein sequence ID" value="DAE01475.1"/>
    <property type="molecule type" value="Genomic_DNA"/>
</dbReference>
<accession>A0A8S5P4W1</accession>
<sequence length="84" mass="10401">MEEKETVKQKQKNKYQNINRQKVYEIYGHVRYIVQRNHCEPITVDDVMNSINDHHYEKIFSLFNYEKELVDYVLKYVKNNMKKE</sequence>
<reference evidence="1" key="1">
    <citation type="journal article" date="2021" name="Proc. Natl. Acad. Sci. U.S.A.">
        <title>A Catalog of Tens of Thousands of Viruses from Human Metagenomes Reveals Hidden Associations with Chronic Diseases.</title>
        <authorList>
            <person name="Tisza M.J."/>
            <person name="Buck C.B."/>
        </authorList>
    </citation>
    <scope>NUCLEOTIDE SEQUENCE</scope>
    <source>
        <strain evidence="1">CtQtc11</strain>
    </source>
</reference>
<protein>
    <submittedName>
        <fullName evidence="1">Uncharacterized protein</fullName>
    </submittedName>
</protein>
<evidence type="ECO:0000313" key="1">
    <source>
        <dbReference type="EMBL" id="DAE01475.1"/>
    </source>
</evidence>